<dbReference type="Gene3D" id="3.30.1010.10">
    <property type="entry name" value="Phosphatidylinositol 3-kinase Catalytic Subunit, Chain A, domain 4"/>
    <property type="match status" value="1"/>
</dbReference>
<dbReference type="Gene3D" id="1.10.1070.11">
    <property type="entry name" value="Phosphatidylinositol 3-/4-kinase, catalytic domain"/>
    <property type="match status" value="1"/>
</dbReference>
<feature type="region of interest" description="Disordered" evidence="6">
    <location>
        <begin position="292"/>
        <end position="333"/>
    </location>
</feature>
<dbReference type="GO" id="GO:0005737">
    <property type="term" value="C:cytoplasm"/>
    <property type="evidence" value="ECO:0007669"/>
    <property type="project" value="UniProtKB-ARBA"/>
</dbReference>
<dbReference type="InterPro" id="IPR036940">
    <property type="entry name" value="PI3/4_kinase_cat_sf"/>
</dbReference>
<dbReference type="SUPFAM" id="SSF56112">
    <property type="entry name" value="Protein kinase-like (PK-like)"/>
    <property type="match status" value="1"/>
</dbReference>
<feature type="domain" description="PI3K-RBD" evidence="10">
    <location>
        <begin position="555"/>
        <end position="658"/>
    </location>
</feature>
<dbReference type="PROSITE" id="PS00915">
    <property type="entry name" value="PI3_4_KINASE_1"/>
    <property type="match status" value="1"/>
</dbReference>
<dbReference type="SMART" id="SM00146">
    <property type="entry name" value="PI3Kc"/>
    <property type="match status" value="1"/>
</dbReference>
<dbReference type="Pfam" id="PF10232">
    <property type="entry name" value="Med8"/>
    <property type="match status" value="1"/>
</dbReference>
<dbReference type="InterPro" id="IPR001263">
    <property type="entry name" value="PI3K_accessory_dom"/>
</dbReference>
<dbReference type="PROSITE" id="PS00916">
    <property type="entry name" value="PI3_4_KINASE_2"/>
    <property type="match status" value="1"/>
</dbReference>
<comment type="caution">
    <text evidence="12">The sequence shown here is derived from an EMBL/GenBank/DDBJ whole genome shotgun (WGS) entry which is preliminary data.</text>
</comment>
<keyword evidence="4" id="KW-0067">ATP-binding</keyword>
<evidence type="ECO:0000256" key="2">
    <source>
        <dbReference type="ARBA" id="ARBA00022741"/>
    </source>
</evidence>
<evidence type="ECO:0000313" key="12">
    <source>
        <dbReference type="EMBL" id="CAI5442082.1"/>
    </source>
</evidence>
<dbReference type="Gene3D" id="2.60.40.150">
    <property type="entry name" value="C2 domain"/>
    <property type="match status" value="1"/>
</dbReference>
<dbReference type="GO" id="GO:0016303">
    <property type="term" value="F:1-phosphatidylinositol-3-kinase activity"/>
    <property type="evidence" value="ECO:0007669"/>
    <property type="project" value="TreeGrafter"/>
</dbReference>
<dbReference type="Pfam" id="PF00613">
    <property type="entry name" value="PI3Ka"/>
    <property type="match status" value="1"/>
</dbReference>
<dbReference type="GO" id="GO:0043491">
    <property type="term" value="P:phosphatidylinositol 3-kinase/protein kinase B signal transduction"/>
    <property type="evidence" value="ECO:0007669"/>
    <property type="project" value="TreeGrafter"/>
</dbReference>
<proteinExistence type="inferred from homology"/>
<dbReference type="InterPro" id="IPR015433">
    <property type="entry name" value="PI3/4_kinase"/>
</dbReference>
<dbReference type="InterPro" id="IPR002420">
    <property type="entry name" value="PI3K-type_C2_dom"/>
</dbReference>
<keyword evidence="1" id="KW-0808">Transferase</keyword>
<evidence type="ECO:0000259" key="11">
    <source>
        <dbReference type="PROSITE" id="PS51547"/>
    </source>
</evidence>
<feature type="domain" description="PI3K-ABD" evidence="8">
    <location>
        <begin position="381"/>
        <end position="474"/>
    </location>
</feature>
<keyword evidence="3" id="KW-0418">Kinase</keyword>
<dbReference type="Pfam" id="PF00454">
    <property type="entry name" value="PI3_PI4_kinase"/>
    <property type="match status" value="1"/>
</dbReference>
<dbReference type="OrthoDB" id="67688at2759"/>
<dbReference type="SMART" id="SM00145">
    <property type="entry name" value="PI3Ka"/>
    <property type="match status" value="1"/>
</dbReference>
<dbReference type="InterPro" id="IPR019364">
    <property type="entry name" value="Mediatior_Med8_fun/met"/>
</dbReference>
<dbReference type="PANTHER" id="PTHR10048">
    <property type="entry name" value="PHOSPHATIDYLINOSITOL KINASE"/>
    <property type="match status" value="1"/>
</dbReference>
<dbReference type="InterPro" id="IPR029071">
    <property type="entry name" value="Ubiquitin-like_domsf"/>
</dbReference>
<dbReference type="SMART" id="SM00143">
    <property type="entry name" value="PI3K_p85B"/>
    <property type="match status" value="1"/>
</dbReference>
<accession>A0A9P1I9Z4</accession>
<dbReference type="InterPro" id="IPR035892">
    <property type="entry name" value="C2_domain_sf"/>
</dbReference>
<dbReference type="Pfam" id="PF02192">
    <property type="entry name" value="PI3K_p85B"/>
    <property type="match status" value="1"/>
</dbReference>
<dbReference type="CDD" id="cd08380">
    <property type="entry name" value="C2_PI3K_like"/>
    <property type="match status" value="1"/>
</dbReference>
<dbReference type="GO" id="GO:0016477">
    <property type="term" value="P:cell migration"/>
    <property type="evidence" value="ECO:0007669"/>
    <property type="project" value="TreeGrafter"/>
</dbReference>
<evidence type="ECO:0000256" key="3">
    <source>
        <dbReference type="ARBA" id="ARBA00022777"/>
    </source>
</evidence>
<dbReference type="GO" id="GO:0003712">
    <property type="term" value="F:transcription coregulator activity"/>
    <property type="evidence" value="ECO:0007669"/>
    <property type="project" value="InterPro"/>
</dbReference>
<keyword evidence="2" id="KW-0547">Nucleotide-binding</keyword>
<dbReference type="Proteomes" id="UP001152747">
    <property type="component" value="Unassembled WGS sequence"/>
</dbReference>
<evidence type="ECO:0000256" key="4">
    <source>
        <dbReference type="ARBA" id="ARBA00022840"/>
    </source>
</evidence>
<name>A0A9P1I9Z4_9PELO</name>
<keyword evidence="13" id="KW-1185">Reference proteome</keyword>
<dbReference type="InterPro" id="IPR000341">
    <property type="entry name" value="PI3K_Ras-bd_dom"/>
</dbReference>
<reference evidence="12" key="1">
    <citation type="submission" date="2022-11" db="EMBL/GenBank/DDBJ databases">
        <authorList>
            <person name="Kikuchi T."/>
        </authorList>
    </citation>
    <scope>NUCLEOTIDE SEQUENCE</scope>
    <source>
        <strain evidence="12">PS1010</strain>
    </source>
</reference>
<dbReference type="PROSITE" id="PS51544">
    <property type="entry name" value="PI3K_ABD"/>
    <property type="match status" value="1"/>
</dbReference>
<dbReference type="InterPro" id="IPR000403">
    <property type="entry name" value="PI3/4_kinase_cat_dom"/>
</dbReference>
<sequence length="1445" mass="166614">MMGQYIPPPLPVASSYQNEPDKINQSVDFLIKKVVDAKKMIEELLFMLDLQEKCPWQDMLEKFSSLASAMSILQSSLRKSGLQSGHEDYGQFLRSHVFVPQRLQYEPDAQLQNLTDSRVWSWNHDLVPDFLRTKPNPEMENMEAMMDNERMQKQNDVVVRQIAAFNKNIDLILQHISSIDRPMADIAADRQTYDREETVKCVKAILNGDLLRSSRPTHMQQPPPQQQQQHPQQQMIPPQHMHMGGGQMMGHPMGVPGPQQHHMVVPPGMMVQQMGMPMGPGPGGHMVGRMQPQQQHPMPNIKKQDEMSSGRHFRSRVGSYGSRDFDAKSERRPSHLAGAHPELQVLIDEWLVRERPTLEFEDIDSFLLPNNREPVEILDIGDDSKDREVLTVNFPWFSATVRVSFTIMLADLKKELFENLGRMAHPDFSMTASDYVFRYINHFQEMESVFTEDIPLSQLHLSVPFPMIFLHEPDGLNHDKELCKDISHCLGYPIDILEQRLDDELRQYRAWLFTVTKEACAIRGCEGFDHYAFPEEKVLSVEQTCPHHLISKIKSSNLHYKFFYRTRAAEESNDDSNILPLTIDFHPDLTPRSVINGLMDGIKRQDFRDPADPDDEVFLIQLAGQKSFLTSDTNLLVTYKTVRSALENYRIPHFVIRRKSIVMREYLKPKNLHIPKYVKAQERRLALDCLTISIENTPKPTSSKSRKEDEDDKVMSDFRPAAMLQHVSLWDLDANLMIRPVSLNNISFTDPDSVIHFEFTVYCGRALLVQKKSTRQNVTNPRWSDEMTSFDLYMKDLPPSAVLGIRVIMSKAGKRKIEESEVGWVNASLTDWRDELRQGQVSLNLWAPEKNANRSRIGENTAKIGLNTRVTIEIGSYGGRVKMPTKEQYTNLVEHRETWPEENIIHPEGYHADDENYKQLIKLITLHETGTKLNDEQEHFVWKWRKFISQHMPDSIIMISEMDMVWRGREHFSELYVMLDSWKNLSVGAALTLLGKRCTDRVLRRFATEQLDKVLDGNTFTLFILPLIQALKYEPRAQSDVGCLLLRKALSDYRIGHKLFWLLRAEISGLRDVETRSEEFRRIALLIEAYLRGNEDHIKTILKQVDMVELLSELSVKVKSCAKDMATKTLRDELRSQAAKFQHMDSPLDPTYFLGGLIIERCKVLGSAKMPLRLVWRNLNTLSELHLPICEILFKNGDDLRQDMLVLQVLEVMDNIWKSKQLDCCLSPYPVLPMGTKIGIIGVVPNCATIFEIQRESGGQKKMGTAVKSLETSFLNKFIRQHAAGDSKEYLECVDRFLWSCVGYSVATYIMGIKDRHSDNIMMTFDGKLFHIDFGHILGHGKTKLGIQRDRQPFVLTEHFLCVIQKGQTVSKESHDVQKFRDLCTDAYILLWEQRNLFESLFTLMQGMELPELSTSQDLEHLKKTMCVGVDQKVDAERFVMIRKN</sequence>
<dbReference type="GO" id="GO:0005886">
    <property type="term" value="C:plasma membrane"/>
    <property type="evidence" value="ECO:0007669"/>
    <property type="project" value="TreeGrafter"/>
</dbReference>
<dbReference type="GO" id="GO:0016592">
    <property type="term" value="C:mediator complex"/>
    <property type="evidence" value="ECO:0007669"/>
    <property type="project" value="InterPro"/>
</dbReference>
<dbReference type="PROSITE" id="PS50290">
    <property type="entry name" value="PI3_4_KINASE_3"/>
    <property type="match status" value="1"/>
</dbReference>
<evidence type="ECO:0000256" key="1">
    <source>
        <dbReference type="ARBA" id="ARBA00022679"/>
    </source>
</evidence>
<dbReference type="GO" id="GO:0005524">
    <property type="term" value="F:ATP binding"/>
    <property type="evidence" value="ECO:0007669"/>
    <property type="project" value="UniProtKB-KW"/>
</dbReference>
<dbReference type="CDD" id="cd00864">
    <property type="entry name" value="PI3Ka"/>
    <property type="match status" value="1"/>
</dbReference>
<dbReference type="PANTHER" id="PTHR10048:SF111">
    <property type="entry name" value="PHOSPHATIDYLINOSITOL 3-KINASE AGE-1"/>
    <property type="match status" value="1"/>
</dbReference>
<dbReference type="SUPFAM" id="SSF54236">
    <property type="entry name" value="Ubiquitin-like"/>
    <property type="match status" value="1"/>
</dbReference>
<gene>
    <name evidence="12" type="ORF">CAMP_LOCUS4719</name>
</gene>
<feature type="domain" description="C2 PI3K-type" evidence="11">
    <location>
        <begin position="732"/>
        <end position="884"/>
    </location>
</feature>
<dbReference type="Gene3D" id="3.10.20.770">
    <property type="match status" value="1"/>
</dbReference>
<evidence type="ECO:0000259" key="9">
    <source>
        <dbReference type="PROSITE" id="PS51545"/>
    </source>
</evidence>
<evidence type="ECO:0008006" key="14">
    <source>
        <dbReference type="Google" id="ProtNLM"/>
    </source>
</evidence>
<feature type="region of interest" description="Disordered" evidence="6">
    <location>
        <begin position="213"/>
        <end position="250"/>
    </location>
</feature>
<feature type="compositionally biased region" description="Low complexity" evidence="6">
    <location>
        <begin position="226"/>
        <end position="242"/>
    </location>
</feature>
<dbReference type="Pfam" id="PF00792">
    <property type="entry name" value="PI3K_C2"/>
    <property type="match status" value="1"/>
</dbReference>
<dbReference type="GO" id="GO:0035005">
    <property type="term" value="F:1-phosphatidylinositol-4-phosphate 3-kinase activity"/>
    <property type="evidence" value="ECO:0007669"/>
    <property type="project" value="TreeGrafter"/>
</dbReference>
<dbReference type="SMART" id="SM00142">
    <property type="entry name" value="PI3K_C2"/>
    <property type="match status" value="1"/>
</dbReference>
<dbReference type="SUPFAM" id="SSF49562">
    <property type="entry name" value="C2 domain (Calcium/lipid-binding domain, CaLB)"/>
    <property type="match status" value="1"/>
</dbReference>
<dbReference type="InterPro" id="IPR003113">
    <property type="entry name" value="PI3K_ABD"/>
</dbReference>
<dbReference type="Pfam" id="PF00794">
    <property type="entry name" value="PI3K_rbd"/>
    <property type="match status" value="1"/>
</dbReference>
<dbReference type="GO" id="GO:0005942">
    <property type="term" value="C:phosphatidylinositol 3-kinase complex"/>
    <property type="evidence" value="ECO:0007669"/>
    <property type="project" value="TreeGrafter"/>
</dbReference>
<evidence type="ECO:0000259" key="7">
    <source>
        <dbReference type="PROSITE" id="PS50290"/>
    </source>
</evidence>
<dbReference type="Gene3D" id="1.25.40.70">
    <property type="entry name" value="Phosphatidylinositol 3-kinase, accessory domain (PIK)"/>
    <property type="match status" value="1"/>
</dbReference>
<dbReference type="InterPro" id="IPR018936">
    <property type="entry name" value="PI3/4_kinase_CS"/>
</dbReference>
<feature type="domain" description="PIK helical" evidence="9">
    <location>
        <begin position="907"/>
        <end position="1093"/>
    </location>
</feature>
<comment type="similarity">
    <text evidence="5">Belongs to the PI3/PI4-kinase family.</text>
</comment>
<dbReference type="PROSITE" id="PS51547">
    <property type="entry name" value="C2_PI3K"/>
    <property type="match status" value="1"/>
</dbReference>
<evidence type="ECO:0000313" key="13">
    <source>
        <dbReference type="Proteomes" id="UP001152747"/>
    </source>
</evidence>
<feature type="domain" description="PI3K/PI4K catalytic" evidence="7">
    <location>
        <begin position="1158"/>
        <end position="1445"/>
    </location>
</feature>
<organism evidence="12 13">
    <name type="scientific">Caenorhabditis angaria</name>
    <dbReference type="NCBI Taxonomy" id="860376"/>
    <lineage>
        <taxon>Eukaryota</taxon>
        <taxon>Metazoa</taxon>
        <taxon>Ecdysozoa</taxon>
        <taxon>Nematoda</taxon>
        <taxon>Chromadorea</taxon>
        <taxon>Rhabditida</taxon>
        <taxon>Rhabditina</taxon>
        <taxon>Rhabditomorpha</taxon>
        <taxon>Rhabditoidea</taxon>
        <taxon>Rhabditidae</taxon>
        <taxon>Peloderinae</taxon>
        <taxon>Caenorhabditis</taxon>
    </lineage>
</organism>
<dbReference type="SUPFAM" id="SSF48371">
    <property type="entry name" value="ARM repeat"/>
    <property type="match status" value="1"/>
</dbReference>
<evidence type="ECO:0000259" key="8">
    <source>
        <dbReference type="PROSITE" id="PS51544"/>
    </source>
</evidence>
<dbReference type="GO" id="GO:0048015">
    <property type="term" value="P:phosphatidylinositol-mediated signaling"/>
    <property type="evidence" value="ECO:0007669"/>
    <property type="project" value="TreeGrafter"/>
</dbReference>
<dbReference type="InterPro" id="IPR042236">
    <property type="entry name" value="PI3K_accessory_sf"/>
</dbReference>
<evidence type="ECO:0000256" key="5">
    <source>
        <dbReference type="PROSITE-ProRule" id="PRU00880"/>
    </source>
</evidence>
<dbReference type="EMBL" id="CANHGI010000002">
    <property type="protein sequence ID" value="CAI5442082.1"/>
    <property type="molecule type" value="Genomic_DNA"/>
</dbReference>
<dbReference type="SMART" id="SM00144">
    <property type="entry name" value="PI3K_rbd"/>
    <property type="match status" value="1"/>
</dbReference>
<feature type="compositionally biased region" description="Basic and acidic residues" evidence="6">
    <location>
        <begin position="323"/>
        <end position="333"/>
    </location>
</feature>
<dbReference type="PROSITE" id="PS51546">
    <property type="entry name" value="PI3K_RBD"/>
    <property type="match status" value="1"/>
</dbReference>
<evidence type="ECO:0000259" key="10">
    <source>
        <dbReference type="PROSITE" id="PS51546"/>
    </source>
</evidence>
<dbReference type="InterPro" id="IPR016024">
    <property type="entry name" value="ARM-type_fold"/>
</dbReference>
<dbReference type="PROSITE" id="PS51545">
    <property type="entry name" value="PIK_HELICAL"/>
    <property type="match status" value="1"/>
</dbReference>
<dbReference type="InterPro" id="IPR011009">
    <property type="entry name" value="Kinase-like_dom_sf"/>
</dbReference>
<evidence type="ECO:0000256" key="6">
    <source>
        <dbReference type="SAM" id="MobiDB-lite"/>
    </source>
</evidence>
<dbReference type="GO" id="GO:0006357">
    <property type="term" value="P:regulation of transcription by RNA polymerase II"/>
    <property type="evidence" value="ECO:0007669"/>
    <property type="project" value="InterPro"/>
</dbReference>
<protein>
    <recommendedName>
        <fullName evidence="14">Phosphatidylinositol-4-phosphate 3-kinase</fullName>
    </recommendedName>
</protein>